<feature type="transmembrane region" description="Helical" evidence="1">
    <location>
        <begin position="274"/>
        <end position="292"/>
    </location>
</feature>
<dbReference type="RefSeq" id="WP_149330022.1">
    <property type="nucleotide sequence ID" value="NZ_VTPY01000008.1"/>
</dbReference>
<keyword evidence="1" id="KW-0812">Transmembrane</keyword>
<proteinExistence type="predicted"/>
<sequence length="348" mass="37698">MTLGKLWAGRAYGTNTGNVFVKLNGDDEALTGTLHLNEPGVGLVVYSIQGAFDGHQLTLTGEPQTQIEGVAFGQLSATASLDARGELNGEWSTSIGSAGTFILFPHDQAQDIEADSGKFPDQLHTARHQFGAVAIDREQITTLAGEIQRDFKRSQVVVTVVAGTEQSRFLSDFKTTEFNADRAAIIRLFVQEPEGNGVNRVVQVEFGPQVNTAMSQGGEESWVLGTLEKLKRSIRPLERTYTTNFKKMGFGINQLLFIGAIVFLPSLGSFLDRTILMVGVLAIIYGVIWLHNRYLPFAAIYLGQKPKGILERLAPSVISWLIAVTAGLAATLLGAYLQGLFPALSIGQ</sequence>
<keyword evidence="3" id="KW-1185">Reference proteome</keyword>
<evidence type="ECO:0000256" key="1">
    <source>
        <dbReference type="SAM" id="Phobius"/>
    </source>
</evidence>
<accession>A0A7V7KG27</accession>
<organism evidence="2 3">
    <name type="scientific">Billgrantia pellis</name>
    <dbReference type="NCBI Taxonomy" id="2606936"/>
    <lineage>
        <taxon>Bacteria</taxon>
        <taxon>Pseudomonadati</taxon>
        <taxon>Pseudomonadota</taxon>
        <taxon>Gammaproteobacteria</taxon>
        <taxon>Oceanospirillales</taxon>
        <taxon>Halomonadaceae</taxon>
        <taxon>Billgrantia</taxon>
    </lineage>
</organism>
<dbReference type="AlphaFoldDB" id="A0A7V7KG27"/>
<reference evidence="2 3" key="1">
    <citation type="submission" date="2019-08" db="EMBL/GenBank/DDBJ databases">
        <title>Bioinformatics analysis of the strain L3 and L5.</title>
        <authorList>
            <person name="Li X."/>
        </authorList>
    </citation>
    <scope>NUCLEOTIDE SEQUENCE [LARGE SCALE GENOMIC DNA]</scope>
    <source>
        <strain evidence="2 3">L5</strain>
    </source>
</reference>
<name>A0A7V7KG27_9GAMM</name>
<keyword evidence="1" id="KW-0472">Membrane</keyword>
<dbReference type="Proteomes" id="UP000486760">
    <property type="component" value="Unassembled WGS sequence"/>
</dbReference>
<evidence type="ECO:0000313" key="3">
    <source>
        <dbReference type="Proteomes" id="UP000486760"/>
    </source>
</evidence>
<gene>
    <name evidence="2" type="ORF">F0A17_19450</name>
</gene>
<comment type="caution">
    <text evidence="2">The sequence shown here is derived from an EMBL/GenBank/DDBJ whole genome shotgun (WGS) entry which is preliminary data.</text>
</comment>
<dbReference type="EMBL" id="VTPY01000008">
    <property type="protein sequence ID" value="KAA0010058.1"/>
    <property type="molecule type" value="Genomic_DNA"/>
</dbReference>
<feature type="transmembrane region" description="Helical" evidence="1">
    <location>
        <begin position="248"/>
        <end position="268"/>
    </location>
</feature>
<protein>
    <submittedName>
        <fullName evidence="2">Uncharacterized protein</fullName>
    </submittedName>
</protein>
<evidence type="ECO:0000313" key="2">
    <source>
        <dbReference type="EMBL" id="KAA0010058.1"/>
    </source>
</evidence>
<keyword evidence="1" id="KW-1133">Transmembrane helix</keyword>
<feature type="transmembrane region" description="Helical" evidence="1">
    <location>
        <begin position="313"/>
        <end position="337"/>
    </location>
</feature>